<evidence type="ECO:0000313" key="1">
    <source>
        <dbReference type="EMBL" id="MDC7690174.1"/>
    </source>
</evidence>
<evidence type="ECO:0000313" key="2">
    <source>
        <dbReference type="Proteomes" id="UP001221566"/>
    </source>
</evidence>
<accession>A0ABT5I1Z7</accession>
<protein>
    <submittedName>
        <fullName evidence="1">Uncharacterized protein</fullName>
    </submittedName>
</protein>
<comment type="caution">
    <text evidence="1">The sequence shown here is derived from an EMBL/GenBank/DDBJ whole genome shotgun (WGS) entry which is preliminary data.</text>
</comment>
<keyword evidence="2" id="KW-1185">Reference proteome</keyword>
<sequence length="172" mass="19005">MFIMSNYAPEFGATTPLFSTFVVNHGGITKASGQQLAVTRSGLVVGRAAGTLIRLAGRPGRLRLVETRLADSRPTHDRTKARVLQCGNQIVCCKRVDRDKNQHSAGKTEDFEHGRLRLMREASPDGAILATLRRSIQDETITSNRHMDRSLVCVLEEQFDDVAYHAIGSTIK</sequence>
<organism evidence="1 2">
    <name type="scientific">Vogesella indigofera</name>
    <name type="common">Pseudomonas indigofera</name>
    <dbReference type="NCBI Taxonomy" id="45465"/>
    <lineage>
        <taxon>Bacteria</taxon>
        <taxon>Pseudomonadati</taxon>
        <taxon>Pseudomonadota</taxon>
        <taxon>Betaproteobacteria</taxon>
        <taxon>Neisseriales</taxon>
        <taxon>Chromobacteriaceae</taxon>
        <taxon>Vogesella</taxon>
    </lineage>
</organism>
<proteinExistence type="predicted"/>
<dbReference type="EMBL" id="JAQQKY010000002">
    <property type="protein sequence ID" value="MDC7690174.1"/>
    <property type="molecule type" value="Genomic_DNA"/>
</dbReference>
<reference evidence="1 2" key="1">
    <citation type="submission" date="2023-01" db="EMBL/GenBank/DDBJ databases">
        <title>Novel species of the genus Vogesella isolated from rivers.</title>
        <authorList>
            <person name="Lu H."/>
        </authorList>
    </citation>
    <scope>NUCLEOTIDE SEQUENCE [LARGE SCALE GENOMIC DNA]</scope>
    <source>
        <strain evidence="1 2">SH7W</strain>
    </source>
</reference>
<dbReference type="Proteomes" id="UP001221566">
    <property type="component" value="Unassembled WGS sequence"/>
</dbReference>
<name>A0ABT5I1Z7_VOGIN</name>
<gene>
    <name evidence="1" type="ORF">PQU93_05170</name>
</gene>
<dbReference type="RefSeq" id="WP_272802558.1">
    <property type="nucleotide sequence ID" value="NZ_JAQQKY010000002.1"/>
</dbReference>